<keyword evidence="2" id="KW-1185">Reference proteome</keyword>
<gene>
    <name evidence="1" type="ORF">FSB73_03940</name>
</gene>
<dbReference type="OrthoDB" id="9801609at2"/>
<dbReference type="Proteomes" id="UP000321291">
    <property type="component" value="Chromosome"/>
</dbReference>
<dbReference type="RefSeq" id="WP_146780218.1">
    <property type="nucleotide sequence ID" value="NZ_CP042434.1"/>
</dbReference>
<dbReference type="EMBL" id="CP042434">
    <property type="protein sequence ID" value="QEC70958.1"/>
    <property type="molecule type" value="Genomic_DNA"/>
</dbReference>
<organism evidence="1 2">
    <name type="scientific">Arachidicoccus ginsenosidivorans</name>
    <dbReference type="NCBI Taxonomy" id="496057"/>
    <lineage>
        <taxon>Bacteria</taxon>
        <taxon>Pseudomonadati</taxon>
        <taxon>Bacteroidota</taxon>
        <taxon>Chitinophagia</taxon>
        <taxon>Chitinophagales</taxon>
        <taxon>Chitinophagaceae</taxon>
        <taxon>Arachidicoccus</taxon>
    </lineage>
</organism>
<reference evidence="1 2" key="1">
    <citation type="journal article" date="2017" name="Int. J. Syst. Evol. Microbiol.">
        <title>Arachidicoccus ginsenosidivorans sp. nov., with ginsenoside-converting activity isolated from ginseng cultivating soil.</title>
        <authorList>
            <person name="Siddiqi M.Z."/>
            <person name="Aslam Z."/>
            <person name="Im W.T."/>
        </authorList>
    </citation>
    <scope>NUCLEOTIDE SEQUENCE [LARGE SCALE GENOMIC DNA]</scope>
    <source>
        <strain evidence="1 2">Gsoil 809</strain>
    </source>
</reference>
<name>A0A5B8VL18_9BACT</name>
<accession>A0A5B8VL18</accession>
<evidence type="ECO:0000313" key="2">
    <source>
        <dbReference type="Proteomes" id="UP000321291"/>
    </source>
</evidence>
<sequence length="371" mass="42276">MKTALVLFHRDTLEKFPYLHYIYNAIIELYQPKGNCKVIGFQEVSYQKIAAETNLSLLLIELPQAYSIKKGLWEKVNFPALVRQLLPQSIYYLGQDLPVLKNPKGATQWRFVAALNNLQLPADAKAAQIKKQQKNLSELAMADKIISYSDLAVEAIKTISAKQPLLSVSSWIPFPEIKWLDPDLYTDERMEQFKQQHTGDAAYFLLDGRGREEPTIIEYLKAFSHFKKWQRSSMQLALLISASLNQSADFQEKIDTYFYKQDVHLLTDLDTKNLYGWIRSAYAVVTPDFQDRCLDIQLAAACLETLIVAPDTPASRELLPGARFDLAATDKESIGQVLISCYKSEILRARHIRAGQACREKWPAIKSPIEV</sequence>
<dbReference type="Gene3D" id="3.40.50.2000">
    <property type="entry name" value="Glycogen Phosphorylase B"/>
    <property type="match status" value="1"/>
</dbReference>
<protein>
    <recommendedName>
        <fullName evidence="3">Glycosyltransferase family 4 protein</fullName>
    </recommendedName>
</protein>
<dbReference type="KEGG" id="agi:FSB73_03940"/>
<evidence type="ECO:0000313" key="1">
    <source>
        <dbReference type="EMBL" id="QEC70958.1"/>
    </source>
</evidence>
<evidence type="ECO:0008006" key="3">
    <source>
        <dbReference type="Google" id="ProtNLM"/>
    </source>
</evidence>
<dbReference type="SUPFAM" id="SSF53756">
    <property type="entry name" value="UDP-Glycosyltransferase/glycogen phosphorylase"/>
    <property type="match status" value="1"/>
</dbReference>
<dbReference type="AlphaFoldDB" id="A0A5B8VL18"/>
<proteinExistence type="predicted"/>